<keyword evidence="2" id="KW-1185">Reference proteome</keyword>
<dbReference type="EMBL" id="BAAFJT010000040">
    <property type="protein sequence ID" value="GAB0204061.1"/>
    <property type="molecule type" value="Genomic_DNA"/>
</dbReference>
<reference evidence="1 2" key="1">
    <citation type="submission" date="2024-06" db="EMBL/GenBank/DDBJ databases">
        <title>The draft genome of Grus japonensis, version 3.</title>
        <authorList>
            <person name="Nabeshima K."/>
            <person name="Suzuki S."/>
            <person name="Onuma M."/>
        </authorList>
    </citation>
    <scope>NUCLEOTIDE SEQUENCE [LARGE SCALE GENOMIC DNA]</scope>
    <source>
        <strain evidence="1 2">451A</strain>
    </source>
</reference>
<dbReference type="Proteomes" id="UP001623348">
    <property type="component" value="Unassembled WGS sequence"/>
</dbReference>
<sequence length="144" mass="16264">MAPSLSEFKEDQSYGSWQDLWSCGEEPTLEQSIPEGLHPVEWTHAGGAFEGLQPVGRTHVEEILATYPNICWRDNTTGHKQSRRFLECKDDKFRTPVIEETTRRGGLLYLILKPKEGLMGDVKVKGSLGCSDHEMVEFRTLRGG</sequence>
<evidence type="ECO:0000313" key="2">
    <source>
        <dbReference type="Proteomes" id="UP001623348"/>
    </source>
</evidence>
<organism evidence="1 2">
    <name type="scientific">Grus japonensis</name>
    <name type="common">Japanese crane</name>
    <name type="synonym">Red-crowned crane</name>
    <dbReference type="NCBI Taxonomy" id="30415"/>
    <lineage>
        <taxon>Eukaryota</taxon>
        <taxon>Metazoa</taxon>
        <taxon>Chordata</taxon>
        <taxon>Craniata</taxon>
        <taxon>Vertebrata</taxon>
        <taxon>Euteleostomi</taxon>
        <taxon>Archelosauria</taxon>
        <taxon>Archosauria</taxon>
        <taxon>Dinosauria</taxon>
        <taxon>Saurischia</taxon>
        <taxon>Theropoda</taxon>
        <taxon>Coelurosauria</taxon>
        <taxon>Aves</taxon>
        <taxon>Neognathae</taxon>
        <taxon>Neoaves</taxon>
        <taxon>Gruiformes</taxon>
        <taxon>Gruidae</taxon>
        <taxon>Grus</taxon>
    </lineage>
</organism>
<comment type="caution">
    <text evidence="1">The sequence shown here is derived from an EMBL/GenBank/DDBJ whole genome shotgun (WGS) entry which is preliminary data.</text>
</comment>
<protein>
    <submittedName>
        <fullName evidence="1">Uncharacterized protein</fullName>
    </submittedName>
</protein>
<proteinExistence type="predicted"/>
<gene>
    <name evidence="1" type="ORF">GRJ2_002871700</name>
</gene>
<name>A0ABC9Y3C8_GRUJA</name>
<accession>A0ABC9Y3C8</accession>
<dbReference type="AlphaFoldDB" id="A0ABC9Y3C8"/>
<evidence type="ECO:0000313" key="1">
    <source>
        <dbReference type="EMBL" id="GAB0204061.1"/>
    </source>
</evidence>